<dbReference type="InterPro" id="IPR029787">
    <property type="entry name" value="Nucleotide_cyclase"/>
</dbReference>
<feature type="transmembrane region" description="Helical" evidence="4">
    <location>
        <begin position="279"/>
        <end position="297"/>
    </location>
</feature>
<comment type="caution">
    <text evidence="6">The sequence shown here is derived from an EMBL/GenBank/DDBJ whole genome shotgun (WGS) entry which is preliminary data.</text>
</comment>
<proteinExistence type="predicted"/>
<dbReference type="Gene3D" id="2.60.120.260">
    <property type="entry name" value="Galactose-binding domain-like"/>
    <property type="match status" value="1"/>
</dbReference>
<dbReference type="PANTHER" id="PTHR45138">
    <property type="entry name" value="REGULATORY COMPONENTS OF SENSORY TRANSDUCTION SYSTEM"/>
    <property type="match status" value="1"/>
</dbReference>
<accession>A0A5B0WR31</accession>
<feature type="transmembrane region" description="Helical" evidence="4">
    <location>
        <begin position="242"/>
        <end position="259"/>
    </location>
</feature>
<feature type="transmembrane region" description="Helical" evidence="4">
    <location>
        <begin position="214"/>
        <end position="235"/>
    </location>
</feature>
<keyword evidence="4" id="KW-1133">Transmembrane helix</keyword>
<evidence type="ECO:0000259" key="5">
    <source>
        <dbReference type="PROSITE" id="PS50887"/>
    </source>
</evidence>
<dbReference type="Proteomes" id="UP000323708">
    <property type="component" value="Unassembled WGS sequence"/>
</dbReference>
<dbReference type="InterPro" id="IPR000160">
    <property type="entry name" value="GGDEF_dom"/>
</dbReference>
<feature type="transmembrane region" description="Helical" evidence="4">
    <location>
        <begin position="363"/>
        <end position="384"/>
    </location>
</feature>
<gene>
    <name evidence="6" type="ORF">F0M18_17040</name>
</gene>
<feature type="transmembrane region" description="Helical" evidence="4">
    <location>
        <begin position="390"/>
        <end position="408"/>
    </location>
</feature>
<name>A0A5B0WR31_9GAMM</name>
<dbReference type="SMART" id="SM00267">
    <property type="entry name" value="GGDEF"/>
    <property type="match status" value="1"/>
</dbReference>
<evidence type="ECO:0000313" key="6">
    <source>
        <dbReference type="EMBL" id="KAA1188908.1"/>
    </source>
</evidence>
<reference evidence="6 7" key="1">
    <citation type="submission" date="2019-09" db="EMBL/GenBank/DDBJ databases">
        <authorList>
            <person name="Chen X.-Y."/>
        </authorList>
    </citation>
    <scope>NUCLEOTIDE SEQUENCE [LARGE SCALE GENOMIC DNA]</scope>
    <source>
        <strain evidence="6 7">NY5</strain>
    </source>
</reference>
<keyword evidence="4" id="KW-0812">Transmembrane</keyword>
<dbReference type="EMBL" id="VTUX01000009">
    <property type="protein sequence ID" value="KAA1188908.1"/>
    <property type="molecule type" value="Genomic_DNA"/>
</dbReference>
<feature type="transmembrane region" description="Helical" evidence="4">
    <location>
        <begin position="334"/>
        <end position="351"/>
    </location>
</feature>
<dbReference type="InterPro" id="IPR008979">
    <property type="entry name" value="Galactose-bd-like_sf"/>
</dbReference>
<evidence type="ECO:0000313" key="7">
    <source>
        <dbReference type="Proteomes" id="UP000323708"/>
    </source>
</evidence>
<dbReference type="NCBIfam" id="TIGR00254">
    <property type="entry name" value="GGDEF"/>
    <property type="match status" value="1"/>
</dbReference>
<dbReference type="Gene3D" id="3.30.70.270">
    <property type="match status" value="1"/>
</dbReference>
<dbReference type="InterPro" id="IPR043128">
    <property type="entry name" value="Rev_trsase/Diguanyl_cyclase"/>
</dbReference>
<comment type="cofactor">
    <cofactor evidence="1">
        <name>Mg(2+)</name>
        <dbReference type="ChEBI" id="CHEBI:18420"/>
    </cofactor>
</comment>
<dbReference type="Pfam" id="PF00990">
    <property type="entry name" value="GGDEF"/>
    <property type="match status" value="1"/>
</dbReference>
<dbReference type="GO" id="GO:0052621">
    <property type="term" value="F:diguanylate cyclase activity"/>
    <property type="evidence" value="ECO:0007669"/>
    <property type="project" value="UniProtKB-EC"/>
</dbReference>
<sequence length="609" mass="68410">MYPTTTNRAVWPLLALIFAVCLLTAGQWARAQSVPQEIPRVSAENLGEGLSLRGQWRFRPGDDVNWADPALEDKHWQTLRVPERWPMSGYPEYGHMGWYRLTLGVDPALHGTRLLEEVAVKMGKVLSAYELYAGGELIGSVGRLPPLNEVDYDRERVFSIPQSAVAADGRLVLALRVWGGEAELVEAWGAGAISGSYVLGYHRDLLIDAVLAEVPGLILAVLTFFFGCYHLYLYWRNRSLETFFWFGLMACNIAIYGVMLTQWKYATDLTFLTMKKIEFGAVYLFPAVAIQMIWSLLRLPIKRWLRAYQLTFVLAALLVVAIPGHTVHYLTLEWWQLLCLPSMVLAPWVLFRETRAGNAEARTVLLGTLIFVCTALNDMLIDLVPLESPRLAPLGFLAVLVSMMVSLANRFTTMYTALETEVAERTAELSEANRQLARVARVDHLTGLLNRRGFTEEAEGEIRRTFRSGKPFCVVLADVDNFKQFNDQYGHVCGDHVLKRTAALLQDRLREVDRVARWGGEEFILLLPETDTEGAAVVAEKLREAVEQNLVAFDDQRLSITMTFGIAAFRKGESLDACIARADTALYHGKENGRNKVMIGNYKGLSLVN</sequence>
<feature type="transmembrane region" description="Helical" evidence="4">
    <location>
        <begin position="304"/>
        <end position="322"/>
    </location>
</feature>
<comment type="catalytic activity">
    <reaction evidence="3">
        <text>2 GTP = 3',3'-c-di-GMP + 2 diphosphate</text>
        <dbReference type="Rhea" id="RHEA:24898"/>
        <dbReference type="ChEBI" id="CHEBI:33019"/>
        <dbReference type="ChEBI" id="CHEBI:37565"/>
        <dbReference type="ChEBI" id="CHEBI:58805"/>
        <dbReference type="EC" id="2.7.7.65"/>
    </reaction>
</comment>
<dbReference type="PANTHER" id="PTHR45138:SF9">
    <property type="entry name" value="DIGUANYLATE CYCLASE DGCM-RELATED"/>
    <property type="match status" value="1"/>
</dbReference>
<evidence type="ECO:0000256" key="2">
    <source>
        <dbReference type="ARBA" id="ARBA00012528"/>
    </source>
</evidence>
<protein>
    <recommendedName>
        <fullName evidence="2">diguanylate cyclase</fullName>
        <ecNumber evidence="2">2.7.7.65</ecNumber>
    </recommendedName>
</protein>
<keyword evidence="4" id="KW-0472">Membrane</keyword>
<organism evidence="6 7">
    <name type="scientific">Pseudohalioglobus sediminis</name>
    <dbReference type="NCBI Taxonomy" id="2606449"/>
    <lineage>
        <taxon>Bacteria</taxon>
        <taxon>Pseudomonadati</taxon>
        <taxon>Pseudomonadota</taxon>
        <taxon>Gammaproteobacteria</taxon>
        <taxon>Cellvibrionales</taxon>
        <taxon>Halieaceae</taxon>
        <taxon>Pseudohalioglobus</taxon>
    </lineage>
</organism>
<evidence type="ECO:0000256" key="4">
    <source>
        <dbReference type="SAM" id="Phobius"/>
    </source>
</evidence>
<dbReference type="SUPFAM" id="SSF49785">
    <property type="entry name" value="Galactose-binding domain-like"/>
    <property type="match status" value="1"/>
</dbReference>
<dbReference type="CDD" id="cd01949">
    <property type="entry name" value="GGDEF"/>
    <property type="match status" value="1"/>
</dbReference>
<keyword evidence="7" id="KW-1185">Reference proteome</keyword>
<evidence type="ECO:0000256" key="3">
    <source>
        <dbReference type="ARBA" id="ARBA00034247"/>
    </source>
</evidence>
<dbReference type="PROSITE" id="PS50887">
    <property type="entry name" value="GGDEF"/>
    <property type="match status" value="1"/>
</dbReference>
<dbReference type="AlphaFoldDB" id="A0A5B0WR31"/>
<dbReference type="FunFam" id="3.30.70.270:FF:000001">
    <property type="entry name" value="Diguanylate cyclase domain protein"/>
    <property type="match status" value="1"/>
</dbReference>
<dbReference type="InterPro" id="IPR011623">
    <property type="entry name" value="7TMR_DISM_rcpt_extracell_dom1"/>
</dbReference>
<dbReference type="Pfam" id="PF07695">
    <property type="entry name" value="7TMR-DISM_7TM"/>
    <property type="match status" value="1"/>
</dbReference>
<dbReference type="SUPFAM" id="SSF55073">
    <property type="entry name" value="Nucleotide cyclase"/>
    <property type="match status" value="1"/>
</dbReference>
<evidence type="ECO:0000256" key="1">
    <source>
        <dbReference type="ARBA" id="ARBA00001946"/>
    </source>
</evidence>
<dbReference type="EC" id="2.7.7.65" evidence="2"/>
<feature type="domain" description="GGDEF" evidence="5">
    <location>
        <begin position="470"/>
        <end position="602"/>
    </location>
</feature>
<dbReference type="InterPro" id="IPR050469">
    <property type="entry name" value="Diguanylate_Cyclase"/>
</dbReference>